<evidence type="ECO:0000313" key="2">
    <source>
        <dbReference type="EMBL" id="KAI9636417.1"/>
    </source>
</evidence>
<organism evidence="2 3">
    <name type="scientific">Dioszegia hungarica</name>
    <dbReference type="NCBI Taxonomy" id="4972"/>
    <lineage>
        <taxon>Eukaryota</taxon>
        <taxon>Fungi</taxon>
        <taxon>Dikarya</taxon>
        <taxon>Basidiomycota</taxon>
        <taxon>Agaricomycotina</taxon>
        <taxon>Tremellomycetes</taxon>
        <taxon>Tremellales</taxon>
        <taxon>Bulleribasidiaceae</taxon>
        <taxon>Dioszegia</taxon>
    </lineage>
</organism>
<dbReference type="AlphaFoldDB" id="A0AA38LT40"/>
<feature type="compositionally biased region" description="Pro residues" evidence="1">
    <location>
        <begin position="18"/>
        <end position="27"/>
    </location>
</feature>
<comment type="caution">
    <text evidence="2">The sequence shown here is derived from an EMBL/GenBank/DDBJ whole genome shotgun (WGS) entry which is preliminary data.</text>
</comment>
<dbReference type="GeneID" id="77732451"/>
<protein>
    <submittedName>
        <fullName evidence="2">Uncharacterized protein</fullName>
    </submittedName>
</protein>
<feature type="region of interest" description="Disordered" evidence="1">
    <location>
        <begin position="77"/>
        <end position="96"/>
    </location>
</feature>
<sequence>MIKQDFYSPEPSSAQFYTPPPKRPFPTPLQRAASASRPTPLIISTPPAYKTHQFSPSAYDSPSAFFTPMPPAISWRTTSASDLSPTSSAASSPGPLTPTRIFMGGIVSPRCSEDEWDEKLGLSIDVPGIVLTEPSCPMRSPSPPPKSILLLPPTSLSLPSTDPTSPTSPFYSPYSPPPRHLYSPAFAAIVYGEERNSRFGSEALASLGVNGIRTVVFGLMLLLGGWHLWLNITVGGAVGGGPQGWQGAAVVDRM</sequence>
<gene>
    <name evidence="2" type="ORF">MKK02DRAFT_45124</name>
</gene>
<accession>A0AA38LT40</accession>
<evidence type="ECO:0000313" key="3">
    <source>
        <dbReference type="Proteomes" id="UP001164286"/>
    </source>
</evidence>
<evidence type="ECO:0000256" key="1">
    <source>
        <dbReference type="SAM" id="MobiDB-lite"/>
    </source>
</evidence>
<reference evidence="2" key="1">
    <citation type="journal article" date="2022" name="G3 (Bethesda)">
        <title>High quality genome of the basidiomycete yeast Dioszegia hungarica PDD-24b-2 isolated from cloud water.</title>
        <authorList>
            <person name="Jarrige D."/>
            <person name="Haridas S."/>
            <person name="Bleykasten-Grosshans C."/>
            <person name="Joly M."/>
            <person name="Nadalig T."/>
            <person name="Sancelme M."/>
            <person name="Vuilleumier S."/>
            <person name="Grigoriev I.V."/>
            <person name="Amato P."/>
            <person name="Bringel F."/>
        </authorList>
    </citation>
    <scope>NUCLEOTIDE SEQUENCE</scope>
    <source>
        <strain evidence="2">PDD-24b-2</strain>
    </source>
</reference>
<name>A0AA38LT40_9TREE</name>
<proteinExistence type="predicted"/>
<dbReference type="RefSeq" id="XP_052946194.1">
    <property type="nucleotide sequence ID" value="XM_053093246.1"/>
</dbReference>
<keyword evidence="3" id="KW-1185">Reference proteome</keyword>
<dbReference type="Proteomes" id="UP001164286">
    <property type="component" value="Unassembled WGS sequence"/>
</dbReference>
<dbReference type="EMBL" id="JAKWFO010000005">
    <property type="protein sequence ID" value="KAI9636417.1"/>
    <property type="molecule type" value="Genomic_DNA"/>
</dbReference>
<feature type="region of interest" description="Disordered" evidence="1">
    <location>
        <begin position="1"/>
        <end position="47"/>
    </location>
</feature>